<proteinExistence type="predicted"/>
<dbReference type="AlphaFoldDB" id="A0A6C0ALV0"/>
<sequence length="782" mass="81970">MSNPLATIFHGDVTLEQGSDVVNFGWGDLNVHRKVIVNGGENSTGVNSVGSVLISGGVKIDKNAHIHENLYVLYGTSNLTVTNISTANGATTIQGPNKVDISVGAASNFITTGGNLLIESTNNTLQLYGGENNSSSVDIKATHQDGGIRLLSGTVNGGISLISGEGGIYGTTSQGNISLTANNANGSFIVNSNTGNQLLTIGLTGIQDSQLKIESSGINVNNSALVINTTNSNGNIVISNYNGLGEGSSSITQLAGAGGYTLLTNTSGPISLTSQAATSNYIVKSNNSNQHLTMSLQGATDSSLIIESEGNNITKQAIQIRTVNENGNISISNNTNGSTAKVDIFTGKGGFIVNTATTGSTLITTYGASSTYTNSTLNDSEDLNITVTGNTNSKVNIASSGTGTETIKLSTSHPSGGISLAAQGKVQIESASEVRLATNTLGIPVHIGTSNSMTTIYGDLNVKGITTTINSTVVTVDDNITVVNNAPVAGSDGGLAIKRYQPANNTGNGDVVQDTPEATGFAQGGSATYIRLANTSNPTPDYYNGWWVKIKSGTGANQVRRIKNYVGGMDGFYANIYDTADNDSLSIDSRPIPREGLDFSTYPDTTSEYDLFPCGYVMMIWDESEDEFAFVCNNESPGSGNTNYPHYADVRLNDLTANNLQVSTINGSQADITANVTLDNNSTSPVSIPEFPTTYGIFLVYIKPLTETPRAHAIFMIGKADTGYSGTIVRLISAKGNNGDQLDMQWPQDNSDPLLSKPQLFYRPYPNGISGSTTYKVKIVTL</sequence>
<name>A0A6C0ALV0_9ZZZZ</name>
<organism evidence="1">
    <name type="scientific">viral metagenome</name>
    <dbReference type="NCBI Taxonomy" id="1070528"/>
    <lineage>
        <taxon>unclassified sequences</taxon>
        <taxon>metagenomes</taxon>
        <taxon>organismal metagenomes</taxon>
    </lineage>
</organism>
<evidence type="ECO:0000313" key="1">
    <source>
        <dbReference type="EMBL" id="QHS80768.1"/>
    </source>
</evidence>
<reference evidence="1" key="1">
    <citation type="journal article" date="2020" name="Nature">
        <title>Giant virus diversity and host interactions through global metagenomics.</title>
        <authorList>
            <person name="Schulz F."/>
            <person name="Roux S."/>
            <person name="Paez-Espino D."/>
            <person name="Jungbluth S."/>
            <person name="Walsh D.A."/>
            <person name="Denef V.J."/>
            <person name="McMahon K.D."/>
            <person name="Konstantinidis K.T."/>
            <person name="Eloe-Fadrosh E.A."/>
            <person name="Kyrpides N.C."/>
            <person name="Woyke T."/>
        </authorList>
    </citation>
    <scope>NUCLEOTIDE SEQUENCE</scope>
    <source>
        <strain evidence="1">GVMAG-S-1091796-13</strain>
    </source>
</reference>
<protein>
    <submittedName>
        <fullName evidence="1">Uncharacterized protein</fullName>
    </submittedName>
</protein>
<dbReference type="EMBL" id="MN740718">
    <property type="protein sequence ID" value="QHS80768.1"/>
    <property type="molecule type" value="Genomic_DNA"/>
</dbReference>
<accession>A0A6C0ALV0</accession>